<comment type="caution">
    <text evidence="1">The sequence shown here is derived from an EMBL/GenBank/DDBJ whole genome shotgun (WGS) entry which is preliminary data.</text>
</comment>
<sequence>MDNFEIVKGYNVEYFTCENGQKEDFKSCPIKVFMNIPGTRFVQIYEAISVNSAKKFEYVTSYQWTGEFEIIQRTFRHFSIYFASNIHKNLDGKNVDNYLIDVLTCEFSTGFYTRKCTKCMGIIGIVRYTALLK</sequence>
<keyword evidence="2" id="KW-1185">Reference proteome</keyword>
<protein>
    <submittedName>
        <fullName evidence="1">Uncharacterized protein</fullName>
    </submittedName>
</protein>
<evidence type="ECO:0000313" key="2">
    <source>
        <dbReference type="Proteomes" id="UP000031668"/>
    </source>
</evidence>
<organism evidence="1 2">
    <name type="scientific">Thelohanellus kitauei</name>
    <name type="common">Myxosporean</name>
    <dbReference type="NCBI Taxonomy" id="669202"/>
    <lineage>
        <taxon>Eukaryota</taxon>
        <taxon>Metazoa</taxon>
        <taxon>Cnidaria</taxon>
        <taxon>Myxozoa</taxon>
        <taxon>Myxosporea</taxon>
        <taxon>Bivalvulida</taxon>
        <taxon>Platysporina</taxon>
        <taxon>Myxobolidae</taxon>
        <taxon>Thelohanellus</taxon>
    </lineage>
</organism>
<dbReference type="AlphaFoldDB" id="A0A0C2N5C0"/>
<reference evidence="1 2" key="1">
    <citation type="journal article" date="2014" name="Genome Biol. Evol.">
        <title>The genome of the myxosporean Thelohanellus kitauei shows adaptations to nutrient acquisition within its fish host.</title>
        <authorList>
            <person name="Yang Y."/>
            <person name="Xiong J."/>
            <person name="Zhou Z."/>
            <person name="Huo F."/>
            <person name="Miao W."/>
            <person name="Ran C."/>
            <person name="Liu Y."/>
            <person name="Zhang J."/>
            <person name="Feng J."/>
            <person name="Wang M."/>
            <person name="Wang M."/>
            <person name="Wang L."/>
            <person name="Yao B."/>
        </authorList>
    </citation>
    <scope>NUCLEOTIDE SEQUENCE [LARGE SCALE GENOMIC DNA]</scope>
    <source>
        <strain evidence="1">Wuqing</strain>
    </source>
</reference>
<dbReference type="Proteomes" id="UP000031668">
    <property type="component" value="Unassembled WGS sequence"/>
</dbReference>
<gene>
    <name evidence="1" type="ORF">RF11_10641</name>
</gene>
<evidence type="ECO:0000313" key="1">
    <source>
        <dbReference type="EMBL" id="KII69087.1"/>
    </source>
</evidence>
<name>A0A0C2N5C0_THEKT</name>
<proteinExistence type="predicted"/>
<accession>A0A0C2N5C0</accession>
<dbReference type="EMBL" id="JWZT01002598">
    <property type="protein sequence ID" value="KII69087.1"/>
    <property type="molecule type" value="Genomic_DNA"/>
</dbReference>